<feature type="transmembrane region" description="Helical" evidence="9">
    <location>
        <begin position="147"/>
        <end position="168"/>
    </location>
</feature>
<keyword evidence="5 9" id="KW-0812">Transmembrane</keyword>
<evidence type="ECO:0000256" key="6">
    <source>
        <dbReference type="ARBA" id="ARBA00022989"/>
    </source>
</evidence>
<dbReference type="InterPro" id="IPR011701">
    <property type="entry name" value="MFS"/>
</dbReference>
<feature type="transmembrane region" description="Helical" evidence="9">
    <location>
        <begin position="206"/>
        <end position="228"/>
    </location>
</feature>
<dbReference type="PANTHER" id="PTHR23502:SF74">
    <property type="entry name" value="MAJOR FACILITATOR SUPERFAMILY (MFS) PROFILE DOMAIN-CONTAINING PROTEIN"/>
    <property type="match status" value="1"/>
</dbReference>
<dbReference type="GO" id="GO:0005886">
    <property type="term" value="C:plasma membrane"/>
    <property type="evidence" value="ECO:0007669"/>
    <property type="project" value="UniProtKB-SubCell"/>
</dbReference>
<evidence type="ECO:0000256" key="9">
    <source>
        <dbReference type="SAM" id="Phobius"/>
    </source>
</evidence>
<feature type="transmembrane region" description="Helical" evidence="9">
    <location>
        <begin position="529"/>
        <end position="550"/>
    </location>
</feature>
<comment type="subcellular location">
    <subcellularLocation>
        <location evidence="2">Cell membrane</location>
    </subcellularLocation>
    <subcellularLocation>
        <location evidence="1">Membrane</location>
        <topology evidence="1">Multi-pass membrane protein</topology>
    </subcellularLocation>
</comment>
<keyword evidence="7 9" id="KW-0472">Membrane</keyword>
<evidence type="ECO:0000256" key="7">
    <source>
        <dbReference type="ARBA" id="ARBA00023136"/>
    </source>
</evidence>
<keyword evidence="6 9" id="KW-1133">Transmembrane helix</keyword>
<feature type="region of interest" description="Disordered" evidence="8">
    <location>
        <begin position="396"/>
        <end position="416"/>
    </location>
</feature>
<dbReference type="SUPFAM" id="SSF103473">
    <property type="entry name" value="MFS general substrate transporter"/>
    <property type="match status" value="2"/>
</dbReference>
<keyword evidence="12" id="KW-1185">Reference proteome</keyword>
<dbReference type="InterPro" id="IPR036259">
    <property type="entry name" value="MFS_trans_sf"/>
</dbReference>
<comment type="similarity">
    <text evidence="3">Belongs to the major facilitator superfamily.</text>
</comment>
<dbReference type="GO" id="GO:0022857">
    <property type="term" value="F:transmembrane transporter activity"/>
    <property type="evidence" value="ECO:0007669"/>
    <property type="project" value="InterPro"/>
</dbReference>
<evidence type="ECO:0000256" key="8">
    <source>
        <dbReference type="SAM" id="MobiDB-lite"/>
    </source>
</evidence>
<evidence type="ECO:0000256" key="2">
    <source>
        <dbReference type="ARBA" id="ARBA00004236"/>
    </source>
</evidence>
<dbReference type="PROSITE" id="PS50850">
    <property type="entry name" value="MFS"/>
    <property type="match status" value="1"/>
</dbReference>
<protein>
    <recommendedName>
        <fullName evidence="10">Major facilitator superfamily (MFS) profile domain-containing protein</fullName>
    </recommendedName>
</protein>
<organism evidence="11 12">
    <name type="scientific">Zalerion maritima</name>
    <dbReference type="NCBI Taxonomy" id="339359"/>
    <lineage>
        <taxon>Eukaryota</taxon>
        <taxon>Fungi</taxon>
        <taxon>Dikarya</taxon>
        <taxon>Ascomycota</taxon>
        <taxon>Pezizomycotina</taxon>
        <taxon>Sordariomycetes</taxon>
        <taxon>Lulworthiomycetidae</taxon>
        <taxon>Lulworthiales</taxon>
        <taxon>Lulworthiaceae</taxon>
        <taxon>Zalerion</taxon>
    </lineage>
</organism>
<feature type="transmembrane region" description="Helical" evidence="9">
    <location>
        <begin position="174"/>
        <end position="194"/>
    </location>
</feature>
<feature type="region of interest" description="Disordered" evidence="8">
    <location>
        <begin position="1"/>
        <end position="22"/>
    </location>
</feature>
<evidence type="ECO:0000313" key="11">
    <source>
        <dbReference type="EMBL" id="KAJ2899237.1"/>
    </source>
</evidence>
<name>A0AAD5WRV1_9PEZI</name>
<dbReference type="PANTHER" id="PTHR23502">
    <property type="entry name" value="MAJOR FACILITATOR SUPERFAMILY"/>
    <property type="match status" value="1"/>
</dbReference>
<accession>A0AAD5WRV1</accession>
<keyword evidence="4" id="KW-1003">Cell membrane</keyword>
<gene>
    <name evidence="11" type="ORF">MKZ38_003337</name>
</gene>
<evidence type="ECO:0000256" key="1">
    <source>
        <dbReference type="ARBA" id="ARBA00004141"/>
    </source>
</evidence>
<dbReference type="Pfam" id="PF07690">
    <property type="entry name" value="MFS_1"/>
    <property type="match status" value="1"/>
</dbReference>
<feature type="transmembrane region" description="Helical" evidence="9">
    <location>
        <begin position="118"/>
        <end position="135"/>
    </location>
</feature>
<dbReference type="Proteomes" id="UP001201980">
    <property type="component" value="Unassembled WGS sequence"/>
</dbReference>
<feature type="transmembrane region" description="Helical" evidence="9">
    <location>
        <begin position="349"/>
        <end position="369"/>
    </location>
</feature>
<sequence length="583" mass="63852">MNRSKSHGYEEPDEPVHHGRHSVGEIVYHMDQVDAEDANSSGDFDAPSDDQRTICISWEKNDPGNPYNWPAPKKALVFVVGVALVLNSTMGSSLPGNSVTYIMDEFHVHGDTNGTRKVLPISMFLLGYVFGPIVWGPMSESFGRKWISVVTFFFYSLATLACALASSWSQMLGFRLAAGIFASSPIAIALGILSDICGTARSRGRAMGAFMVSTTFGPLLSPIVSGFVSPNFGWRWTWRIALIVCAVTQVMVIFLPETYHPVLLAQRARRMNKEHPTKTFRAPPVSHHKSAMEFMTTVLTRPLRMLFFEPLVSSTCLYIGLVYAVFYMAFSIFPLIFQEGYGLSPGVTGLAFLPIGGGAALALPLWWGWDGILPYLRAKHAEKVAAASDLNNTITTSESATPETTADLERSSQQQQHQSTSESWLFKEEALRLPASCIGGPLFSISLFWLAASAPSDSGAPYWVSILAGVPFGLGYMLVFMSLLNYLTDAYKKYAASANAAASTSRSVFGCVLPLATGRMFESLGVRGALCLLGGLSLVLAAVPWGFLMLGERLRESSVFARMLREEEAREEEEMEGRDRGRE</sequence>
<evidence type="ECO:0000313" key="12">
    <source>
        <dbReference type="Proteomes" id="UP001201980"/>
    </source>
</evidence>
<dbReference type="EMBL" id="JAKWBI020000203">
    <property type="protein sequence ID" value="KAJ2899237.1"/>
    <property type="molecule type" value="Genomic_DNA"/>
</dbReference>
<evidence type="ECO:0000259" key="10">
    <source>
        <dbReference type="PROSITE" id="PS50850"/>
    </source>
</evidence>
<feature type="transmembrane region" description="Helical" evidence="9">
    <location>
        <begin position="240"/>
        <end position="264"/>
    </location>
</feature>
<feature type="transmembrane region" description="Helical" evidence="9">
    <location>
        <begin position="75"/>
        <end position="94"/>
    </location>
</feature>
<feature type="compositionally biased region" description="Basic and acidic residues" evidence="8">
    <location>
        <begin position="7"/>
        <end position="17"/>
    </location>
</feature>
<feature type="transmembrane region" description="Helical" evidence="9">
    <location>
        <begin position="462"/>
        <end position="484"/>
    </location>
</feature>
<feature type="transmembrane region" description="Helical" evidence="9">
    <location>
        <begin position="430"/>
        <end position="450"/>
    </location>
</feature>
<evidence type="ECO:0000256" key="5">
    <source>
        <dbReference type="ARBA" id="ARBA00022692"/>
    </source>
</evidence>
<comment type="caution">
    <text evidence="11">The sequence shown here is derived from an EMBL/GenBank/DDBJ whole genome shotgun (WGS) entry which is preliminary data.</text>
</comment>
<dbReference type="AlphaFoldDB" id="A0AAD5WRV1"/>
<dbReference type="FunFam" id="1.20.1250.20:FF:000082">
    <property type="entry name" value="MFS multidrug transporter, putative"/>
    <property type="match status" value="1"/>
</dbReference>
<evidence type="ECO:0000256" key="4">
    <source>
        <dbReference type="ARBA" id="ARBA00022475"/>
    </source>
</evidence>
<dbReference type="Gene3D" id="1.20.1250.20">
    <property type="entry name" value="MFS general substrate transporter like domains"/>
    <property type="match status" value="1"/>
</dbReference>
<feature type="domain" description="Major facilitator superfamily (MFS) profile" evidence="10">
    <location>
        <begin position="76"/>
        <end position="552"/>
    </location>
</feature>
<reference evidence="11" key="1">
    <citation type="submission" date="2022-07" db="EMBL/GenBank/DDBJ databases">
        <title>Draft genome sequence of Zalerion maritima ATCC 34329, a (micro)plastics degrading marine fungus.</title>
        <authorList>
            <person name="Paco A."/>
            <person name="Goncalves M.F.M."/>
            <person name="Rocha-Santos T.A.P."/>
            <person name="Alves A."/>
        </authorList>
    </citation>
    <scope>NUCLEOTIDE SEQUENCE</scope>
    <source>
        <strain evidence="11">ATCC 34329</strain>
    </source>
</reference>
<dbReference type="InterPro" id="IPR020846">
    <property type="entry name" value="MFS_dom"/>
</dbReference>
<feature type="transmembrane region" description="Helical" evidence="9">
    <location>
        <begin position="311"/>
        <end position="337"/>
    </location>
</feature>
<proteinExistence type="inferred from homology"/>
<evidence type="ECO:0000256" key="3">
    <source>
        <dbReference type="ARBA" id="ARBA00008335"/>
    </source>
</evidence>